<dbReference type="GO" id="GO:0005929">
    <property type="term" value="C:cilium"/>
    <property type="evidence" value="ECO:0007669"/>
    <property type="project" value="GOC"/>
</dbReference>
<dbReference type="Pfam" id="PF01221">
    <property type="entry name" value="Dynein_light"/>
    <property type="match status" value="1"/>
</dbReference>
<dbReference type="GO" id="GO:0044458">
    <property type="term" value="P:motile cilium assembly"/>
    <property type="evidence" value="ECO:0007669"/>
    <property type="project" value="TreeGrafter"/>
</dbReference>
<comment type="similarity">
    <text evidence="2 8">Belongs to the dynein light chain family.</text>
</comment>
<name>A0A8C2P9F5_CAPHI</name>
<dbReference type="PANTHER" id="PTHR11886">
    <property type="entry name" value="DYNEIN LIGHT CHAIN"/>
    <property type="match status" value="1"/>
</dbReference>
<dbReference type="SMART" id="SM01375">
    <property type="entry name" value="Dynein_light"/>
    <property type="match status" value="1"/>
</dbReference>
<dbReference type="GO" id="GO:0045505">
    <property type="term" value="F:dynein intermediate chain binding"/>
    <property type="evidence" value="ECO:0007669"/>
    <property type="project" value="TreeGrafter"/>
</dbReference>
<sequence>MAQVSYPYMITGKTIALRCATALVATVSVHGCELRPSLRRPLQSASPCSLVTMCDQKAVIKNVNMLEEMQQDSMECATQALEKYNIEKDIVAHIKKEFDKKYNPTWHCIVGRNFGSYVTRETKHFIYFYLGQVAILF</sequence>
<evidence type="ECO:0000313" key="9">
    <source>
        <dbReference type="Ensembl" id="ENSCHIP00010016290.1"/>
    </source>
</evidence>
<dbReference type="GO" id="GO:0005874">
    <property type="term" value="C:microtubule"/>
    <property type="evidence" value="ECO:0007669"/>
    <property type="project" value="UniProtKB-KW"/>
</dbReference>
<accession>A0A8C2P9F5</accession>
<keyword evidence="6 8" id="KW-0505">Motor protein</keyword>
<proteinExistence type="inferred from homology"/>
<keyword evidence="5 8" id="KW-0243">Dynein</keyword>
<dbReference type="CDD" id="cd21452">
    <property type="entry name" value="DLC-like_DYNLL1_DYNLL2"/>
    <property type="match status" value="1"/>
</dbReference>
<comment type="subcellular location">
    <subcellularLocation>
        <location evidence="1 8">Cytoplasm</location>
        <location evidence="1 8">Cytoskeleton</location>
    </subcellularLocation>
</comment>
<evidence type="ECO:0000256" key="1">
    <source>
        <dbReference type="ARBA" id="ARBA00004245"/>
    </source>
</evidence>
<keyword evidence="3 8" id="KW-0963">Cytoplasm</keyword>
<evidence type="ECO:0000256" key="7">
    <source>
        <dbReference type="ARBA" id="ARBA00023212"/>
    </source>
</evidence>
<dbReference type="AlphaFoldDB" id="A0A8C2P9F5"/>
<evidence type="ECO:0000256" key="3">
    <source>
        <dbReference type="ARBA" id="ARBA00022490"/>
    </source>
</evidence>
<reference evidence="9" key="2">
    <citation type="submission" date="2025-08" db="UniProtKB">
        <authorList>
            <consortium name="Ensembl"/>
        </authorList>
    </citation>
    <scope>IDENTIFICATION</scope>
</reference>
<evidence type="ECO:0000256" key="4">
    <source>
        <dbReference type="ARBA" id="ARBA00022701"/>
    </source>
</evidence>
<dbReference type="Ensembl" id="ENSCHIT00010022810.1">
    <property type="protein sequence ID" value="ENSCHIP00010016290.1"/>
    <property type="gene ID" value="ENSCHIG00010011879.1"/>
</dbReference>
<dbReference type="GO" id="GO:0005868">
    <property type="term" value="C:cytoplasmic dynein complex"/>
    <property type="evidence" value="ECO:0007669"/>
    <property type="project" value="TreeGrafter"/>
</dbReference>
<dbReference type="InterPro" id="IPR037177">
    <property type="entry name" value="DLC_sf"/>
</dbReference>
<evidence type="ECO:0000256" key="2">
    <source>
        <dbReference type="ARBA" id="ARBA00010156"/>
    </source>
</evidence>
<evidence type="ECO:0000256" key="6">
    <source>
        <dbReference type="ARBA" id="ARBA00023175"/>
    </source>
</evidence>
<dbReference type="Gene3D" id="3.30.740.10">
    <property type="entry name" value="Protein Inhibitor Of Neuronal Nitric Oxide Synthase"/>
    <property type="match status" value="1"/>
</dbReference>
<evidence type="ECO:0000256" key="8">
    <source>
        <dbReference type="RuleBase" id="RU365010"/>
    </source>
</evidence>
<dbReference type="GO" id="GO:0035721">
    <property type="term" value="P:intraciliary retrograde transport"/>
    <property type="evidence" value="ECO:0007669"/>
    <property type="project" value="TreeGrafter"/>
</dbReference>
<dbReference type="InterPro" id="IPR001372">
    <property type="entry name" value="Dynein_light_chain_typ-1/2"/>
</dbReference>
<organism evidence="9">
    <name type="scientific">Capra hircus</name>
    <name type="common">Goat</name>
    <dbReference type="NCBI Taxonomy" id="9925"/>
    <lineage>
        <taxon>Eukaryota</taxon>
        <taxon>Metazoa</taxon>
        <taxon>Chordata</taxon>
        <taxon>Craniata</taxon>
        <taxon>Vertebrata</taxon>
        <taxon>Euteleostomi</taxon>
        <taxon>Mammalia</taxon>
        <taxon>Eutheria</taxon>
        <taxon>Laurasiatheria</taxon>
        <taxon>Artiodactyla</taxon>
        <taxon>Ruminantia</taxon>
        <taxon>Pecora</taxon>
        <taxon>Bovidae</taxon>
        <taxon>Caprinae</taxon>
        <taxon>Capra</taxon>
    </lineage>
</organism>
<dbReference type="PANTHER" id="PTHR11886:SF91">
    <property type="entry name" value="DYNEIN LIGHT CHAIN 1, CYTOPLASMIC"/>
    <property type="match status" value="1"/>
</dbReference>
<dbReference type="SUPFAM" id="SSF54648">
    <property type="entry name" value="DLC"/>
    <property type="match status" value="1"/>
</dbReference>
<dbReference type="FunFam" id="3.30.740.10:FF:000001">
    <property type="entry name" value="Dynein light chain"/>
    <property type="match status" value="1"/>
</dbReference>
<keyword evidence="7 8" id="KW-0206">Cytoskeleton</keyword>
<evidence type="ECO:0000256" key="5">
    <source>
        <dbReference type="ARBA" id="ARBA00023017"/>
    </source>
</evidence>
<reference evidence="9" key="1">
    <citation type="submission" date="2019-03" db="EMBL/GenBank/DDBJ databases">
        <title>Genome sequencing and reference-guided assembly of Black Bengal Goat (Capra hircus).</title>
        <authorList>
            <person name="Siddiki A.Z."/>
            <person name="Baten A."/>
            <person name="Billah M."/>
            <person name="Alam M.A.U."/>
            <person name="Shawrob K.S.M."/>
            <person name="Saha S."/>
            <person name="Chowdhury M."/>
            <person name="Rahman A.H."/>
            <person name="Stear M."/>
            <person name="Miah G."/>
            <person name="Das G.B."/>
            <person name="Hossain M.M."/>
            <person name="Kumkum M."/>
            <person name="Islam M.S."/>
            <person name="Mollah A.M."/>
            <person name="Ahsan A."/>
            <person name="Tusar F."/>
            <person name="Khan M.K.I."/>
        </authorList>
    </citation>
    <scope>NUCLEOTIDE SEQUENCE [LARGE SCALE GENOMIC DNA]</scope>
</reference>
<keyword evidence="4 8" id="KW-0493">Microtubule</keyword>
<protein>
    <recommendedName>
        <fullName evidence="8">Dynein light chain</fullName>
    </recommendedName>
</protein>